<reference evidence="1 2" key="1">
    <citation type="journal article" date="2008" name="Nature">
        <title>The genome of Laccaria bicolor provides insights into mycorrhizal symbiosis.</title>
        <authorList>
            <person name="Martin F."/>
            <person name="Aerts A."/>
            <person name="Ahren D."/>
            <person name="Brun A."/>
            <person name="Danchin E.G.J."/>
            <person name="Duchaussoy F."/>
            <person name="Gibon J."/>
            <person name="Kohler A."/>
            <person name="Lindquist E."/>
            <person name="Pereda V."/>
            <person name="Salamov A."/>
            <person name="Shapiro H.J."/>
            <person name="Wuyts J."/>
            <person name="Blaudez D."/>
            <person name="Buee M."/>
            <person name="Brokstein P."/>
            <person name="Canbaeck B."/>
            <person name="Cohen D."/>
            <person name="Courty P.E."/>
            <person name="Coutinho P.M."/>
            <person name="Delaruelle C."/>
            <person name="Detter J.C."/>
            <person name="Deveau A."/>
            <person name="DiFazio S."/>
            <person name="Duplessis S."/>
            <person name="Fraissinet-Tachet L."/>
            <person name="Lucic E."/>
            <person name="Frey-Klett P."/>
            <person name="Fourrey C."/>
            <person name="Feussner I."/>
            <person name="Gay G."/>
            <person name="Grimwood J."/>
            <person name="Hoegger P.J."/>
            <person name="Jain P."/>
            <person name="Kilaru S."/>
            <person name="Labbe J."/>
            <person name="Lin Y.C."/>
            <person name="Legue V."/>
            <person name="Le Tacon F."/>
            <person name="Marmeisse R."/>
            <person name="Melayah D."/>
            <person name="Montanini B."/>
            <person name="Muratet M."/>
            <person name="Nehls U."/>
            <person name="Niculita-Hirzel H."/>
            <person name="Oudot-Le Secq M.P."/>
            <person name="Peter M."/>
            <person name="Quesneville H."/>
            <person name="Rajashekar B."/>
            <person name="Reich M."/>
            <person name="Rouhier N."/>
            <person name="Schmutz J."/>
            <person name="Yin T."/>
            <person name="Chalot M."/>
            <person name="Henrissat B."/>
            <person name="Kuees U."/>
            <person name="Lucas S."/>
            <person name="Van de Peer Y."/>
            <person name="Podila G.K."/>
            <person name="Polle A."/>
            <person name="Pukkila P.J."/>
            <person name="Richardson P.M."/>
            <person name="Rouze P."/>
            <person name="Sanders I.R."/>
            <person name="Stajich J.E."/>
            <person name="Tunlid A."/>
            <person name="Tuskan G."/>
            <person name="Grigoriev I.V."/>
        </authorList>
    </citation>
    <scope>NUCLEOTIDE SEQUENCE [LARGE SCALE GENOMIC DNA]</scope>
    <source>
        <strain evidence="2">S238N-H82 / ATCC MYA-4686</strain>
    </source>
</reference>
<dbReference type="Proteomes" id="UP000001194">
    <property type="component" value="Unassembled WGS sequence"/>
</dbReference>
<protein>
    <submittedName>
        <fullName evidence="1">Predicted protein</fullName>
    </submittedName>
</protein>
<dbReference type="GeneID" id="6074443"/>
<dbReference type="HOGENOM" id="CLU_2061891_0_0_1"/>
<dbReference type="OrthoDB" id="3018573at2759"/>
<accession>B0D4I5</accession>
<organism evidence="2">
    <name type="scientific">Laccaria bicolor (strain S238N-H82 / ATCC MYA-4686)</name>
    <name type="common">Bicoloured deceiver</name>
    <name type="synonym">Laccaria laccata var. bicolor</name>
    <dbReference type="NCBI Taxonomy" id="486041"/>
    <lineage>
        <taxon>Eukaryota</taxon>
        <taxon>Fungi</taxon>
        <taxon>Dikarya</taxon>
        <taxon>Basidiomycota</taxon>
        <taxon>Agaricomycotina</taxon>
        <taxon>Agaricomycetes</taxon>
        <taxon>Agaricomycetidae</taxon>
        <taxon>Agaricales</taxon>
        <taxon>Agaricineae</taxon>
        <taxon>Hydnangiaceae</taxon>
        <taxon>Laccaria</taxon>
    </lineage>
</organism>
<evidence type="ECO:0000313" key="1">
    <source>
        <dbReference type="EMBL" id="EDR10350.1"/>
    </source>
</evidence>
<dbReference type="EMBL" id="DS547097">
    <property type="protein sequence ID" value="EDR10350.1"/>
    <property type="molecule type" value="Genomic_DNA"/>
</dbReference>
<proteinExistence type="predicted"/>
<evidence type="ECO:0000313" key="2">
    <source>
        <dbReference type="Proteomes" id="UP000001194"/>
    </source>
</evidence>
<dbReference type="InParanoid" id="B0D4I5"/>
<gene>
    <name evidence="1" type="ORF">LACBIDRAFT_317149</name>
</gene>
<name>B0D4I5_LACBS</name>
<dbReference type="RefSeq" id="XP_001878800.1">
    <property type="nucleotide sequence ID" value="XM_001878765.1"/>
</dbReference>
<keyword evidence="2" id="KW-1185">Reference proteome</keyword>
<dbReference type="AlphaFoldDB" id="B0D4I5"/>
<sequence length="119" mass="13102">MGCFPATHLLSALFLRQRQASLKCCLPHLHAMRAQHFFPPKSHRPHQICQGKATWAKCSTSAGLATPDNQTICINWNVRGTDAAPQCASLHKDECLHVCSFCSSKGHHALSWTCCTESS</sequence>
<dbReference type="KEGG" id="lbc:LACBIDRAFT_317149"/>